<dbReference type="RefSeq" id="XP_053587328.1">
    <property type="nucleotide sequence ID" value="XM_053727751.1"/>
</dbReference>
<feature type="compositionally biased region" description="Basic residues" evidence="1">
    <location>
        <begin position="67"/>
        <end position="85"/>
    </location>
</feature>
<evidence type="ECO:0000313" key="2">
    <source>
        <dbReference type="EMBL" id="KAF1761963.1"/>
    </source>
</evidence>
<sequence>MRPVGEFSRIKNPAILKKVRAFISNYSEFEAFTLSVDGIPFVALSFMNSDASLLERFKKGPEPPTPMKKHTNGGNSPRKRLHSRSSSKSIRFTDEGLMPKKTNKPSSADNEDSFRELVETVSDALIENGRRNDDLWKDRAKSVER</sequence>
<proteinExistence type="predicted"/>
<gene>
    <name evidence="2" type="ORF">GCK72_010222</name>
</gene>
<protein>
    <submittedName>
        <fullName evidence="2">Uncharacterized protein</fullName>
    </submittedName>
</protein>
<dbReference type="GeneID" id="9802828"/>
<dbReference type="Proteomes" id="UP000483820">
    <property type="component" value="Chromosome III"/>
</dbReference>
<reference evidence="2 3" key="1">
    <citation type="submission" date="2019-12" db="EMBL/GenBank/DDBJ databases">
        <title>Chromosome-level assembly of the Caenorhabditis remanei genome.</title>
        <authorList>
            <person name="Teterina A.A."/>
            <person name="Willis J.H."/>
            <person name="Phillips P.C."/>
        </authorList>
    </citation>
    <scope>NUCLEOTIDE SEQUENCE [LARGE SCALE GENOMIC DNA]</scope>
    <source>
        <strain evidence="2 3">PX506</strain>
        <tissue evidence="2">Whole organism</tissue>
    </source>
</reference>
<dbReference type="EMBL" id="WUAV01000003">
    <property type="protein sequence ID" value="KAF1761963.1"/>
    <property type="molecule type" value="Genomic_DNA"/>
</dbReference>
<accession>A0A6A5H615</accession>
<dbReference type="CTD" id="9802828"/>
<feature type="region of interest" description="Disordered" evidence="1">
    <location>
        <begin position="56"/>
        <end position="114"/>
    </location>
</feature>
<dbReference type="AlphaFoldDB" id="A0A6A5H615"/>
<comment type="caution">
    <text evidence="2">The sequence shown here is derived from an EMBL/GenBank/DDBJ whole genome shotgun (WGS) entry which is preliminary data.</text>
</comment>
<name>A0A6A5H615_CAERE</name>
<dbReference type="KEGG" id="crq:GCK72_010222"/>
<evidence type="ECO:0000256" key="1">
    <source>
        <dbReference type="SAM" id="MobiDB-lite"/>
    </source>
</evidence>
<organism evidence="2 3">
    <name type="scientific">Caenorhabditis remanei</name>
    <name type="common">Caenorhabditis vulgaris</name>
    <dbReference type="NCBI Taxonomy" id="31234"/>
    <lineage>
        <taxon>Eukaryota</taxon>
        <taxon>Metazoa</taxon>
        <taxon>Ecdysozoa</taxon>
        <taxon>Nematoda</taxon>
        <taxon>Chromadorea</taxon>
        <taxon>Rhabditida</taxon>
        <taxon>Rhabditina</taxon>
        <taxon>Rhabditomorpha</taxon>
        <taxon>Rhabditoidea</taxon>
        <taxon>Rhabditidae</taxon>
        <taxon>Peloderinae</taxon>
        <taxon>Caenorhabditis</taxon>
    </lineage>
</organism>
<evidence type="ECO:0000313" key="3">
    <source>
        <dbReference type="Proteomes" id="UP000483820"/>
    </source>
</evidence>